<feature type="region of interest" description="Disordered" evidence="1">
    <location>
        <begin position="1"/>
        <end position="124"/>
    </location>
</feature>
<feature type="compositionally biased region" description="Acidic residues" evidence="1">
    <location>
        <begin position="82"/>
        <end position="97"/>
    </location>
</feature>
<keyword evidence="3" id="KW-1185">Reference proteome</keyword>
<sequence length="296" mass="31687">MSEDQEPTPGSTDGSAATDERGTAETDTDGDPDSAEEGEPSSTGEGGPAPTGEGGPAPTGTGGPNPAEEDGSEPTEAASEPGADDDVGSVVDDDAEPASDAAGSEANETGDGPEPTGTDVPEDVRKYERFTKMDGAQYDRVNEFLRDRTYITAREWAIARLCADFRTETGVEMTKIGENLPELVPFMTDTYTPQAVNQARHSFEEKVTKAGATFLYGAMCGFFTAEDLDEMMYEVTEIAKFLMEVEGVDLAVEDELEAEERISSVMREVRESSQRIRGEEVRCPECGHVHAADAEE</sequence>
<dbReference type="OrthoDB" id="116506at2157"/>
<organism evidence="2 3">
    <name type="scientific">Halopenitus persicus</name>
    <dbReference type="NCBI Taxonomy" id="1048396"/>
    <lineage>
        <taxon>Archaea</taxon>
        <taxon>Methanobacteriati</taxon>
        <taxon>Methanobacteriota</taxon>
        <taxon>Stenosarchaea group</taxon>
        <taxon>Halobacteria</taxon>
        <taxon>Halobacteriales</taxon>
        <taxon>Haloferacaceae</taxon>
        <taxon>Halopenitus</taxon>
    </lineage>
</organism>
<accession>A0A1H3FVI8</accession>
<evidence type="ECO:0000313" key="3">
    <source>
        <dbReference type="Proteomes" id="UP000199079"/>
    </source>
</evidence>
<dbReference type="EMBL" id="FNPC01000002">
    <property type="protein sequence ID" value="SDX94368.1"/>
    <property type="molecule type" value="Genomic_DNA"/>
</dbReference>
<name>A0A1H3FVI8_9EURY</name>
<feature type="compositionally biased region" description="Gly residues" evidence="1">
    <location>
        <begin position="44"/>
        <end position="63"/>
    </location>
</feature>
<evidence type="ECO:0000313" key="2">
    <source>
        <dbReference type="EMBL" id="SDX94368.1"/>
    </source>
</evidence>
<dbReference type="InterPro" id="IPR043829">
    <property type="entry name" value="DUF5806"/>
</dbReference>
<feature type="compositionally biased region" description="Acidic residues" evidence="1">
    <location>
        <begin position="26"/>
        <end position="39"/>
    </location>
</feature>
<evidence type="ECO:0000256" key="1">
    <source>
        <dbReference type="SAM" id="MobiDB-lite"/>
    </source>
</evidence>
<dbReference type="Proteomes" id="UP000199079">
    <property type="component" value="Unassembled WGS sequence"/>
</dbReference>
<protein>
    <submittedName>
        <fullName evidence="2">Uncharacterized protein</fullName>
    </submittedName>
</protein>
<proteinExistence type="predicted"/>
<dbReference type="RefSeq" id="WP_092731012.1">
    <property type="nucleotide sequence ID" value="NZ_FNPC01000002.1"/>
</dbReference>
<reference evidence="3" key="1">
    <citation type="submission" date="2016-10" db="EMBL/GenBank/DDBJ databases">
        <authorList>
            <person name="Varghese N."/>
            <person name="Submissions S."/>
        </authorList>
    </citation>
    <scope>NUCLEOTIDE SEQUENCE [LARGE SCALE GENOMIC DNA]</scope>
    <source>
        <strain evidence="3">DC30,IBRC 10041,KCTC 4046</strain>
    </source>
</reference>
<gene>
    <name evidence="2" type="ORF">SAMN05216564_102206</name>
</gene>
<dbReference type="AlphaFoldDB" id="A0A1H3FVI8"/>
<dbReference type="Pfam" id="PF19122">
    <property type="entry name" value="DUF5806"/>
    <property type="match status" value="1"/>
</dbReference>